<gene>
    <name evidence="3" type="ORF">COV95_01985</name>
</gene>
<accession>A0A2H0K8D7</accession>
<protein>
    <recommendedName>
        <fullName evidence="2">DUF5667 domain-containing protein</fullName>
    </recommendedName>
</protein>
<keyword evidence="1" id="KW-0472">Membrane</keyword>
<feature type="domain" description="DUF5667" evidence="2">
    <location>
        <begin position="81"/>
        <end position="171"/>
    </location>
</feature>
<organism evidence="3 4">
    <name type="scientific">Candidatus Zambryskibacteria bacterium CG11_big_fil_rev_8_21_14_0_20_40_24</name>
    <dbReference type="NCBI Taxonomy" id="1975116"/>
    <lineage>
        <taxon>Bacteria</taxon>
        <taxon>Candidatus Zambryskiibacteriota</taxon>
    </lineage>
</organism>
<reference evidence="3 4" key="1">
    <citation type="submission" date="2017-09" db="EMBL/GenBank/DDBJ databases">
        <title>Depth-based differentiation of microbial function through sediment-hosted aquifers and enrichment of novel symbionts in the deep terrestrial subsurface.</title>
        <authorList>
            <person name="Probst A.J."/>
            <person name="Ladd B."/>
            <person name="Jarett J.K."/>
            <person name="Geller-Mcgrath D.E."/>
            <person name="Sieber C.M."/>
            <person name="Emerson J.B."/>
            <person name="Anantharaman K."/>
            <person name="Thomas B.C."/>
            <person name="Malmstrom R."/>
            <person name="Stieglmeier M."/>
            <person name="Klingl A."/>
            <person name="Woyke T."/>
            <person name="Ryan C.M."/>
            <person name="Banfield J.F."/>
        </authorList>
    </citation>
    <scope>NUCLEOTIDE SEQUENCE [LARGE SCALE GENOMIC DNA]</scope>
    <source>
        <strain evidence="3">CG11_big_fil_rev_8_21_14_0_20_40_24</strain>
    </source>
</reference>
<sequence length="326" mass="37304">MKIDLNKFFKKSETISFSKEKKEGIRLKLETFIKETPVIVQEVASARNEFRWFVYLSRHTAMVSVLFVVFVVGSTGLLAEGTLPGDFLYGVKTNINEQVRGLFVGGSQDRAEWNLELAERRLVEIGKLSAEDRLSEEQREELKRKIINHTDKAIEAVSLKEELSGNEKSLESRVELLQTKKRETTPFVEIESEASKENLEQVGVQNNEEIRVRIEKSEEKINSITAILNNIKNIETARVIHIKALIIKARESLYEARSDLRGGDEVSSNLENADRLIRSAEEIINNMPEDTNDFEIDRAQESAVNKSTEILKEGNLRKRVLEDQER</sequence>
<proteinExistence type="predicted"/>
<dbReference type="InterPro" id="IPR043725">
    <property type="entry name" value="DUF5667"/>
</dbReference>
<keyword evidence="1" id="KW-1133">Transmembrane helix</keyword>
<dbReference type="EMBL" id="PCVC01000056">
    <property type="protein sequence ID" value="PIQ66843.1"/>
    <property type="molecule type" value="Genomic_DNA"/>
</dbReference>
<feature type="transmembrane region" description="Helical" evidence="1">
    <location>
        <begin position="60"/>
        <end position="79"/>
    </location>
</feature>
<evidence type="ECO:0000259" key="2">
    <source>
        <dbReference type="Pfam" id="PF18915"/>
    </source>
</evidence>
<dbReference type="Pfam" id="PF18915">
    <property type="entry name" value="DUF5667"/>
    <property type="match status" value="1"/>
</dbReference>
<keyword evidence="1" id="KW-0812">Transmembrane</keyword>
<dbReference type="AlphaFoldDB" id="A0A2H0K8D7"/>
<dbReference type="Proteomes" id="UP000229834">
    <property type="component" value="Unassembled WGS sequence"/>
</dbReference>
<comment type="caution">
    <text evidence="3">The sequence shown here is derived from an EMBL/GenBank/DDBJ whole genome shotgun (WGS) entry which is preliminary data.</text>
</comment>
<evidence type="ECO:0000313" key="4">
    <source>
        <dbReference type="Proteomes" id="UP000229834"/>
    </source>
</evidence>
<evidence type="ECO:0000256" key="1">
    <source>
        <dbReference type="SAM" id="Phobius"/>
    </source>
</evidence>
<evidence type="ECO:0000313" key="3">
    <source>
        <dbReference type="EMBL" id="PIQ66843.1"/>
    </source>
</evidence>
<name>A0A2H0K8D7_9BACT</name>